<sequence length="41" mass="4701">MHLNPIDDVSNVHGRGFGIISVQTYPIKTILKSRTFQKFLK</sequence>
<organism evidence="1 2">
    <name type="scientific">Schistosoma mattheei</name>
    <dbReference type="NCBI Taxonomy" id="31246"/>
    <lineage>
        <taxon>Eukaryota</taxon>
        <taxon>Metazoa</taxon>
        <taxon>Spiralia</taxon>
        <taxon>Lophotrochozoa</taxon>
        <taxon>Platyhelminthes</taxon>
        <taxon>Trematoda</taxon>
        <taxon>Digenea</taxon>
        <taxon>Strigeidida</taxon>
        <taxon>Schistosomatoidea</taxon>
        <taxon>Schistosomatidae</taxon>
        <taxon>Schistosoma</taxon>
    </lineage>
</organism>
<accession>A0A3P8FPE0</accession>
<dbReference type="EMBL" id="UZAL01041265">
    <property type="protein sequence ID" value="VDP78232.1"/>
    <property type="molecule type" value="Genomic_DNA"/>
</dbReference>
<keyword evidence="2" id="KW-1185">Reference proteome</keyword>
<reference evidence="1 2" key="1">
    <citation type="submission" date="2018-11" db="EMBL/GenBank/DDBJ databases">
        <authorList>
            <consortium name="Pathogen Informatics"/>
        </authorList>
    </citation>
    <scope>NUCLEOTIDE SEQUENCE [LARGE SCALE GENOMIC DNA]</scope>
    <source>
        <strain>Denwood</strain>
        <strain evidence="2">Zambia</strain>
    </source>
</reference>
<proteinExistence type="predicted"/>
<dbReference type="AlphaFoldDB" id="A0A3P8FPE0"/>
<name>A0A3P8FPE0_9TREM</name>
<gene>
    <name evidence="1" type="ORF">SMTD_LOCUS18871</name>
</gene>
<protein>
    <submittedName>
        <fullName evidence="1">Uncharacterized protein</fullName>
    </submittedName>
</protein>
<dbReference type="Proteomes" id="UP000269396">
    <property type="component" value="Unassembled WGS sequence"/>
</dbReference>
<evidence type="ECO:0000313" key="1">
    <source>
        <dbReference type="EMBL" id="VDP78232.1"/>
    </source>
</evidence>
<evidence type="ECO:0000313" key="2">
    <source>
        <dbReference type="Proteomes" id="UP000269396"/>
    </source>
</evidence>